<dbReference type="AlphaFoldDB" id="A0A9D4L3B3"/>
<proteinExistence type="predicted"/>
<feature type="region of interest" description="Disordered" evidence="1">
    <location>
        <begin position="1"/>
        <end position="48"/>
    </location>
</feature>
<feature type="compositionally biased region" description="Polar residues" evidence="1">
    <location>
        <begin position="13"/>
        <end position="48"/>
    </location>
</feature>
<reference evidence="2" key="2">
    <citation type="submission" date="2020-11" db="EMBL/GenBank/DDBJ databases">
        <authorList>
            <person name="McCartney M.A."/>
            <person name="Auch B."/>
            <person name="Kono T."/>
            <person name="Mallez S."/>
            <person name="Becker A."/>
            <person name="Gohl D.M."/>
            <person name="Silverstein K.A.T."/>
            <person name="Koren S."/>
            <person name="Bechman K.B."/>
            <person name="Herman A."/>
            <person name="Abrahante J.E."/>
            <person name="Garbe J."/>
        </authorList>
    </citation>
    <scope>NUCLEOTIDE SEQUENCE</scope>
    <source>
        <strain evidence="2">Duluth1</strain>
        <tissue evidence="2">Whole animal</tissue>
    </source>
</reference>
<evidence type="ECO:0000313" key="3">
    <source>
        <dbReference type="Proteomes" id="UP000828390"/>
    </source>
</evidence>
<gene>
    <name evidence="2" type="ORF">DPMN_093085</name>
</gene>
<organism evidence="2 3">
    <name type="scientific">Dreissena polymorpha</name>
    <name type="common">Zebra mussel</name>
    <name type="synonym">Mytilus polymorpha</name>
    <dbReference type="NCBI Taxonomy" id="45954"/>
    <lineage>
        <taxon>Eukaryota</taxon>
        <taxon>Metazoa</taxon>
        <taxon>Spiralia</taxon>
        <taxon>Lophotrochozoa</taxon>
        <taxon>Mollusca</taxon>
        <taxon>Bivalvia</taxon>
        <taxon>Autobranchia</taxon>
        <taxon>Heteroconchia</taxon>
        <taxon>Euheterodonta</taxon>
        <taxon>Imparidentia</taxon>
        <taxon>Neoheterodontei</taxon>
        <taxon>Myida</taxon>
        <taxon>Dreissenoidea</taxon>
        <taxon>Dreissenidae</taxon>
        <taxon>Dreissena</taxon>
    </lineage>
</organism>
<evidence type="ECO:0000256" key="1">
    <source>
        <dbReference type="SAM" id="MobiDB-lite"/>
    </source>
</evidence>
<feature type="compositionally biased region" description="Basic and acidic residues" evidence="1">
    <location>
        <begin position="1"/>
        <end position="12"/>
    </location>
</feature>
<comment type="caution">
    <text evidence="2">The sequence shown here is derived from an EMBL/GenBank/DDBJ whole genome shotgun (WGS) entry which is preliminary data.</text>
</comment>
<sequence>MATGQYDHHHTETTGLHQHLPQTGQTRSLTKNYGEEQSSSQLKKTNRSQAWIQYDKAISHIEPQRKKAESRPRITWRRDQIADAKQMEQTLGQLEILAQNRDAWRKLFGGPDGATGKDVLTMILKLQYECDNATVRQHDTDNTKEKKI</sequence>
<name>A0A9D4L3B3_DREPO</name>
<dbReference type="Proteomes" id="UP000828390">
    <property type="component" value="Unassembled WGS sequence"/>
</dbReference>
<dbReference type="EMBL" id="JAIWYP010000003">
    <property type="protein sequence ID" value="KAH3850660.1"/>
    <property type="molecule type" value="Genomic_DNA"/>
</dbReference>
<accession>A0A9D4L3B3</accession>
<evidence type="ECO:0000313" key="2">
    <source>
        <dbReference type="EMBL" id="KAH3850660.1"/>
    </source>
</evidence>
<protein>
    <submittedName>
        <fullName evidence="2">Uncharacterized protein</fullName>
    </submittedName>
</protein>
<reference evidence="2" key="1">
    <citation type="journal article" date="2019" name="bioRxiv">
        <title>The Genome of the Zebra Mussel, Dreissena polymorpha: A Resource for Invasive Species Research.</title>
        <authorList>
            <person name="McCartney M.A."/>
            <person name="Auch B."/>
            <person name="Kono T."/>
            <person name="Mallez S."/>
            <person name="Zhang Y."/>
            <person name="Obille A."/>
            <person name="Becker A."/>
            <person name="Abrahante J.E."/>
            <person name="Garbe J."/>
            <person name="Badalamenti J.P."/>
            <person name="Herman A."/>
            <person name="Mangelson H."/>
            <person name="Liachko I."/>
            <person name="Sullivan S."/>
            <person name="Sone E.D."/>
            <person name="Koren S."/>
            <person name="Silverstein K.A.T."/>
            <person name="Beckman K.B."/>
            <person name="Gohl D.M."/>
        </authorList>
    </citation>
    <scope>NUCLEOTIDE SEQUENCE</scope>
    <source>
        <strain evidence="2">Duluth1</strain>
        <tissue evidence="2">Whole animal</tissue>
    </source>
</reference>
<keyword evidence="3" id="KW-1185">Reference proteome</keyword>